<dbReference type="Gene3D" id="2.70.170.10">
    <property type="entry name" value="Neurotransmitter-gated ion-channel ligand-binding domain"/>
    <property type="match status" value="1"/>
</dbReference>
<name>A0A0K0FLW2_STRVS</name>
<dbReference type="InterPro" id="IPR036734">
    <property type="entry name" value="Neur_chan_lig-bd_sf"/>
</dbReference>
<dbReference type="GO" id="GO:0016020">
    <property type="term" value="C:membrane"/>
    <property type="evidence" value="ECO:0007669"/>
    <property type="project" value="InterPro"/>
</dbReference>
<evidence type="ECO:0000259" key="1">
    <source>
        <dbReference type="Pfam" id="PF02931"/>
    </source>
</evidence>
<feature type="domain" description="Neurotransmitter-gated ion-channel ligand-binding" evidence="1">
    <location>
        <begin position="44"/>
        <end position="94"/>
    </location>
</feature>
<protein>
    <submittedName>
        <fullName evidence="3">Neur_chan_LBD domain-containing protein</fullName>
    </submittedName>
</protein>
<reference evidence="2" key="1">
    <citation type="submission" date="2014-07" db="EMBL/GenBank/DDBJ databases">
        <authorList>
            <person name="Martin A.A"/>
            <person name="De Silva N."/>
        </authorList>
    </citation>
    <scope>NUCLEOTIDE SEQUENCE</scope>
</reference>
<dbReference type="AlphaFoldDB" id="A0A0K0FLW2"/>
<dbReference type="SUPFAM" id="SSF63712">
    <property type="entry name" value="Nicotinic receptor ligand binding domain-like"/>
    <property type="match status" value="1"/>
</dbReference>
<dbReference type="Proteomes" id="UP000035680">
    <property type="component" value="Unassembled WGS sequence"/>
</dbReference>
<evidence type="ECO:0000313" key="3">
    <source>
        <dbReference type="WBParaSite" id="SVE_1000685225.1"/>
    </source>
</evidence>
<proteinExistence type="predicted"/>
<dbReference type="GO" id="GO:0005230">
    <property type="term" value="F:extracellular ligand-gated monoatomic ion channel activity"/>
    <property type="evidence" value="ECO:0007669"/>
    <property type="project" value="InterPro"/>
</dbReference>
<sequence>MRLYFILFLIKNITSNLYSKNLKLNQFSNAHIERHTNLPYLHILHRDLFHDYIPDVRPVHNDSLPTEITVQFWLKQLLKVNERDQTIRLYLWLEL</sequence>
<dbReference type="Pfam" id="PF02931">
    <property type="entry name" value="Neur_chan_LBD"/>
    <property type="match status" value="1"/>
</dbReference>
<dbReference type="WBParaSite" id="SVE_1000685225.1">
    <property type="protein sequence ID" value="SVE_1000685225.1"/>
    <property type="gene ID" value="SVE_1000685225"/>
</dbReference>
<organism evidence="2 3">
    <name type="scientific">Strongyloides venezuelensis</name>
    <name type="common">Threadworm</name>
    <dbReference type="NCBI Taxonomy" id="75913"/>
    <lineage>
        <taxon>Eukaryota</taxon>
        <taxon>Metazoa</taxon>
        <taxon>Ecdysozoa</taxon>
        <taxon>Nematoda</taxon>
        <taxon>Chromadorea</taxon>
        <taxon>Rhabditida</taxon>
        <taxon>Tylenchina</taxon>
        <taxon>Panagrolaimomorpha</taxon>
        <taxon>Strongyloidoidea</taxon>
        <taxon>Strongyloididae</taxon>
        <taxon>Strongyloides</taxon>
    </lineage>
</organism>
<keyword evidence="2" id="KW-1185">Reference proteome</keyword>
<dbReference type="InterPro" id="IPR006202">
    <property type="entry name" value="Neur_chan_lig-bd"/>
</dbReference>
<reference evidence="3" key="2">
    <citation type="submission" date="2015-08" db="UniProtKB">
        <authorList>
            <consortium name="WormBaseParasite"/>
        </authorList>
    </citation>
    <scope>IDENTIFICATION</scope>
</reference>
<dbReference type="STRING" id="75913.A0A0K0FLW2"/>
<accession>A0A0K0FLW2</accession>
<evidence type="ECO:0000313" key="2">
    <source>
        <dbReference type="Proteomes" id="UP000035680"/>
    </source>
</evidence>